<sequence>MNDFLQNLRNQTAAKERRFNKPPKGNYDTPPGTGHSERRSGQDRRTPRTPPHAAPVVREETMQTLVGTLEAFVETQRDRLFMEDRRAEAEERKAEALERLADSLERLMETIATPAPAPAPAPAATLSERSDRKDGQIPELGTSEDDVRKTSRKYILKLIEKLRKDNMTYEQIAAYLTDNDFPTFSGRGRWHAQTIHRLCR</sequence>
<comment type="caution">
    <text evidence="3">The sequence shown here is derived from an EMBL/GenBank/DDBJ whole genome shotgun (WGS) entry which is preliminary data.</text>
</comment>
<dbReference type="Proteomes" id="UP001209681">
    <property type="component" value="Unassembled WGS sequence"/>
</dbReference>
<organism evidence="3 4">
    <name type="scientific">Desulfobotulus pelophilus</name>
    <dbReference type="NCBI Taxonomy" id="2823377"/>
    <lineage>
        <taxon>Bacteria</taxon>
        <taxon>Pseudomonadati</taxon>
        <taxon>Thermodesulfobacteriota</taxon>
        <taxon>Desulfobacteria</taxon>
        <taxon>Desulfobacterales</taxon>
        <taxon>Desulfobacteraceae</taxon>
        <taxon>Desulfobotulus</taxon>
    </lineage>
</organism>
<feature type="coiled-coil region" evidence="1">
    <location>
        <begin position="79"/>
        <end position="110"/>
    </location>
</feature>
<dbReference type="EMBL" id="JAPFPW010000013">
    <property type="protein sequence ID" value="MCW7754610.1"/>
    <property type="molecule type" value="Genomic_DNA"/>
</dbReference>
<evidence type="ECO:0000256" key="2">
    <source>
        <dbReference type="SAM" id="MobiDB-lite"/>
    </source>
</evidence>
<dbReference type="RefSeq" id="WP_265425523.1">
    <property type="nucleotide sequence ID" value="NZ_JAPFPW010000013.1"/>
</dbReference>
<accession>A0ABT3NAX4</accession>
<proteinExistence type="predicted"/>
<reference evidence="3 4" key="1">
    <citation type="submission" date="2022-11" db="EMBL/GenBank/DDBJ databases">
        <title>Desulfobotulus tamanensis H1 sp. nov. - anaerobic, alkaliphilic, sulphate reducing bacterium isolated from terrestrial mud volcano.</title>
        <authorList>
            <person name="Frolova A."/>
            <person name="Merkel A.Y."/>
            <person name="Slobodkin A.I."/>
        </authorList>
    </citation>
    <scope>NUCLEOTIDE SEQUENCE [LARGE SCALE GENOMIC DNA]</scope>
    <source>
        <strain evidence="3 4">H1</strain>
    </source>
</reference>
<feature type="region of interest" description="Disordered" evidence="2">
    <location>
        <begin position="1"/>
        <end position="57"/>
    </location>
</feature>
<evidence type="ECO:0000256" key="1">
    <source>
        <dbReference type="SAM" id="Coils"/>
    </source>
</evidence>
<feature type="region of interest" description="Disordered" evidence="2">
    <location>
        <begin position="111"/>
        <end position="145"/>
    </location>
</feature>
<name>A0ABT3NAX4_9BACT</name>
<protein>
    <submittedName>
        <fullName evidence="3">Recombinase family protein</fullName>
    </submittedName>
</protein>
<keyword evidence="1" id="KW-0175">Coiled coil</keyword>
<feature type="compositionally biased region" description="Polar residues" evidence="2">
    <location>
        <begin position="1"/>
        <end position="13"/>
    </location>
</feature>
<gene>
    <name evidence="3" type="ORF">OOT00_11505</name>
</gene>
<keyword evidence="4" id="KW-1185">Reference proteome</keyword>
<feature type="compositionally biased region" description="Basic and acidic residues" evidence="2">
    <location>
        <begin position="35"/>
        <end position="46"/>
    </location>
</feature>
<evidence type="ECO:0000313" key="3">
    <source>
        <dbReference type="EMBL" id="MCW7754610.1"/>
    </source>
</evidence>
<evidence type="ECO:0000313" key="4">
    <source>
        <dbReference type="Proteomes" id="UP001209681"/>
    </source>
</evidence>